<feature type="chain" id="PRO_5040883428" evidence="1">
    <location>
        <begin position="29"/>
        <end position="196"/>
    </location>
</feature>
<keyword evidence="4" id="KW-1185">Reference proteome</keyword>
<comment type="caution">
    <text evidence="3">The sequence shown here is derived from an EMBL/GenBank/DDBJ whole genome shotgun (WGS) entry which is preliminary data.</text>
</comment>
<evidence type="ECO:0000313" key="3">
    <source>
        <dbReference type="EMBL" id="MCJ2376265.1"/>
    </source>
</evidence>
<dbReference type="Proteomes" id="UP001139488">
    <property type="component" value="Unassembled WGS sequence"/>
</dbReference>
<organism evidence="3 4">
    <name type="scientific">Vibrio gelatinilyticus</name>
    <dbReference type="NCBI Taxonomy" id="2893468"/>
    <lineage>
        <taxon>Bacteria</taxon>
        <taxon>Pseudomonadati</taxon>
        <taxon>Pseudomonadota</taxon>
        <taxon>Gammaproteobacteria</taxon>
        <taxon>Vibrionales</taxon>
        <taxon>Vibrionaceae</taxon>
        <taxon>Vibrio</taxon>
    </lineage>
</organism>
<accession>A0A9X1WBA9</accession>
<evidence type="ECO:0000259" key="2">
    <source>
        <dbReference type="Pfam" id="PF04366"/>
    </source>
</evidence>
<dbReference type="AlphaFoldDB" id="A0A9X1WBA9"/>
<dbReference type="InterPro" id="IPR007461">
    <property type="entry name" value="Ysc84_actin-binding"/>
</dbReference>
<reference evidence="3" key="1">
    <citation type="submission" date="2021-11" db="EMBL/GenBank/DDBJ databases">
        <title>Vibrio ZSDE26 sp. nov. and Vibrio ZSDZ34 sp. nov., isolated from coastal seawater in Qingdao.</title>
        <authorList>
            <person name="Zhang P."/>
        </authorList>
    </citation>
    <scope>NUCLEOTIDE SEQUENCE</scope>
    <source>
        <strain evidence="3">ZSDZ34</strain>
    </source>
</reference>
<sequence length="196" mass="20675">MFYLASARRMIQLLMMCVLVAHSSLSLANPKDGGYNEALQRFQSAQATAPFFKNAYGYALFPTVGKGGFGIGGAYGEGRVYRKGTHVGDSQLAQVTIGFQLGGQVYSEIIFFKTEKAYQEFTTGNFEFGAQASAVALTVGASAQAGTAGVGASVGDKQSEAHYVDGMAIFTVTKGGLMYEASLGGQGFSFDPNSKF</sequence>
<feature type="domain" description="Ysc84 actin-binding" evidence="2">
    <location>
        <begin position="94"/>
        <end position="191"/>
    </location>
</feature>
<name>A0A9X1WBA9_9VIBR</name>
<evidence type="ECO:0000256" key="1">
    <source>
        <dbReference type="SAM" id="SignalP"/>
    </source>
</evidence>
<proteinExistence type="predicted"/>
<keyword evidence="1" id="KW-0732">Signal</keyword>
<dbReference type="EMBL" id="JAJNNZ010000003">
    <property type="protein sequence ID" value="MCJ2376265.1"/>
    <property type="molecule type" value="Genomic_DNA"/>
</dbReference>
<feature type="signal peptide" evidence="1">
    <location>
        <begin position="1"/>
        <end position="28"/>
    </location>
</feature>
<dbReference type="RefSeq" id="WP_244355705.1">
    <property type="nucleotide sequence ID" value="NZ_JAJNNZ010000003.1"/>
</dbReference>
<dbReference type="Pfam" id="PF04366">
    <property type="entry name" value="Ysc84"/>
    <property type="match status" value="1"/>
</dbReference>
<evidence type="ECO:0000313" key="4">
    <source>
        <dbReference type="Proteomes" id="UP001139488"/>
    </source>
</evidence>
<protein>
    <submittedName>
        <fullName evidence="3">Lipid-binding SYLF domain-containing protein</fullName>
    </submittedName>
</protein>
<gene>
    <name evidence="3" type="ORF">LNL84_05390</name>
</gene>
<dbReference type="CDD" id="cd11524">
    <property type="entry name" value="SYLF"/>
    <property type="match status" value="1"/>
</dbReference>